<evidence type="ECO:0000313" key="1">
    <source>
        <dbReference type="EMBL" id="XHH50068.1"/>
    </source>
</evidence>
<dbReference type="RefSeq" id="WP_027008857.1">
    <property type="nucleotide sequence ID" value="NZ_CP091521.1"/>
</dbReference>
<keyword evidence="2" id="KW-1185">Reference proteome</keyword>
<accession>A0ABD8B898</accession>
<dbReference type="AlphaFoldDB" id="A0ABD8B898"/>
<organism evidence="1 2">
    <name type="scientific">Conchiformibius kuhniae</name>
    <dbReference type="NCBI Taxonomy" id="211502"/>
    <lineage>
        <taxon>Bacteria</taxon>
        <taxon>Pseudomonadati</taxon>
        <taxon>Pseudomonadota</taxon>
        <taxon>Betaproteobacteria</taxon>
        <taxon>Neisseriales</taxon>
        <taxon>Neisseriaceae</taxon>
        <taxon>Conchiformibius</taxon>
    </lineage>
</organism>
<dbReference type="EMBL" id="CP091521">
    <property type="protein sequence ID" value="XHH50068.1"/>
    <property type="molecule type" value="Genomic_DNA"/>
</dbReference>
<sequence>MGKSGDYSVKRTVLPLGRAINSLKKHRAIIPVQAEIQAKAQQTLTKYRSLAKNRAMDSLIRGNDGAKVLRIIDELMTRPSKTPLSR</sequence>
<protein>
    <submittedName>
        <fullName evidence="1">Uncharacterized protein</fullName>
    </submittedName>
</protein>
<name>A0ABD8B898_9NEIS</name>
<reference evidence="1 2" key="1">
    <citation type="journal article" date="2022" name="Res Sq">
        <title>Evolution of multicellular longitudinally dividing oral cavity symbionts (Neisseriaceae).</title>
        <authorList>
            <person name="Nyongesa S."/>
            <person name="Weber P."/>
            <person name="Bernet E."/>
            <person name="Pullido F."/>
            <person name="Nieckarz M."/>
            <person name="Delaby M."/>
            <person name="Nieves C."/>
            <person name="Viehboeck T."/>
            <person name="Krause N."/>
            <person name="Rivera-Millot A."/>
            <person name="Nakamura A."/>
            <person name="Vischer N."/>
            <person name="VanNieuwenhze M."/>
            <person name="Brun Y."/>
            <person name="Cava F."/>
            <person name="Bulgheresi S."/>
            <person name="Veyrier F."/>
        </authorList>
    </citation>
    <scope>NUCLEOTIDE SEQUENCE [LARGE SCALE GENOMIC DNA]</scope>
    <source>
        <strain evidence="1 2">17694</strain>
    </source>
</reference>
<dbReference type="Proteomes" id="UP000831534">
    <property type="component" value="Chromosome"/>
</dbReference>
<gene>
    <name evidence="1" type="ORF">LVJ77_12080</name>
</gene>
<evidence type="ECO:0000313" key="2">
    <source>
        <dbReference type="Proteomes" id="UP000831534"/>
    </source>
</evidence>
<proteinExistence type="predicted"/>
<dbReference type="KEGG" id="ckh:LVJ77_12080"/>